<dbReference type="InterPro" id="IPR003731">
    <property type="entry name" value="Di-Nase_FeMo-co_biosynth"/>
</dbReference>
<dbReference type="InterPro" id="IPR036105">
    <property type="entry name" value="DiNase_FeMo-co_biosyn_sf"/>
</dbReference>
<dbReference type="EMBL" id="SHLY01000001">
    <property type="protein sequence ID" value="TAA48291.1"/>
    <property type="molecule type" value="Genomic_DNA"/>
</dbReference>
<sequence length="160" mass="17858">MNQPERVLHVVEDAHSPISQLRVAFATGDKETVDQHFGSARSFMIYAINEDDFHLVEAVEFKHAAQGHDDGKLQPRINALSGCAAVHFIACGPPAIRQLLNQGVQPLKLEEGSCIRGLLEDIQQQMIAEPESWPAKALLKKRQSQVDELERLVGLLDEDW</sequence>
<keyword evidence="5" id="KW-1185">Reference proteome</keyword>
<feature type="domain" description="Dinitrogenase iron-molybdenum cofactor biosynthesis" evidence="3">
    <location>
        <begin position="30"/>
        <end position="121"/>
    </location>
</feature>
<dbReference type="PANTHER" id="PTHR33937:SF1">
    <property type="entry name" value="IRON-MOLIBDENUM COFACTOR PROCESSING PROTEIN"/>
    <property type="match status" value="1"/>
</dbReference>
<comment type="caution">
    <text evidence="4">The sequence shown here is derived from an EMBL/GenBank/DDBJ whole genome shotgun (WGS) entry which is preliminary data.</text>
</comment>
<evidence type="ECO:0000313" key="4">
    <source>
        <dbReference type="EMBL" id="TAA48291.1"/>
    </source>
</evidence>
<dbReference type="RefSeq" id="WP_130565712.1">
    <property type="nucleotide sequence ID" value="NZ_SHLY01000001.1"/>
</dbReference>
<name>A0ABY1WUN4_9GAMM</name>
<dbReference type="InterPro" id="IPR034169">
    <property type="entry name" value="NifX-like"/>
</dbReference>
<dbReference type="Pfam" id="PF02579">
    <property type="entry name" value="Nitro_FeMo-Co"/>
    <property type="match status" value="1"/>
</dbReference>
<dbReference type="InterPro" id="IPR051840">
    <property type="entry name" value="NifX/NifY_domain"/>
</dbReference>
<dbReference type="Gene3D" id="3.30.420.130">
    <property type="entry name" value="Dinitrogenase iron-molybdenum cofactor biosynthesis domain"/>
    <property type="match status" value="1"/>
</dbReference>
<reference evidence="5" key="1">
    <citation type="submission" date="2019-02" db="EMBL/GenBank/DDBJ databases">
        <title>Draft genome sequence of Muricauda sp. 176CP4-71.</title>
        <authorList>
            <person name="Park J.-S."/>
        </authorList>
    </citation>
    <scope>NUCLEOTIDE SEQUENCE [LARGE SCALE GENOMIC DNA]</scope>
    <source>
        <strain evidence="5">176GS2-150</strain>
    </source>
</reference>
<evidence type="ECO:0000313" key="5">
    <source>
        <dbReference type="Proteomes" id="UP000292544"/>
    </source>
</evidence>
<proteinExistence type="inferred from homology"/>
<dbReference type="PANTHER" id="PTHR33937">
    <property type="entry name" value="IRON-MOLYBDENUM PROTEIN-RELATED-RELATED"/>
    <property type="match status" value="1"/>
</dbReference>
<evidence type="ECO:0000259" key="3">
    <source>
        <dbReference type="Pfam" id="PF02579"/>
    </source>
</evidence>
<accession>A0ABY1WUN4</accession>
<keyword evidence="2" id="KW-0535">Nitrogen fixation</keyword>
<comment type="similarity">
    <text evidence="1">Belongs to the NifX/NifY family.</text>
</comment>
<dbReference type="CDD" id="cd00853">
    <property type="entry name" value="NifX"/>
    <property type="match status" value="1"/>
</dbReference>
<evidence type="ECO:0000256" key="2">
    <source>
        <dbReference type="ARBA" id="ARBA00023231"/>
    </source>
</evidence>
<evidence type="ECO:0000256" key="1">
    <source>
        <dbReference type="ARBA" id="ARBA00010285"/>
    </source>
</evidence>
<dbReference type="SUPFAM" id="SSF53146">
    <property type="entry name" value="Nitrogenase accessory factor-like"/>
    <property type="match status" value="1"/>
</dbReference>
<organism evidence="4 5">
    <name type="scientific">Corallincola spongiicola</name>
    <dbReference type="NCBI Taxonomy" id="2520508"/>
    <lineage>
        <taxon>Bacteria</taxon>
        <taxon>Pseudomonadati</taxon>
        <taxon>Pseudomonadota</taxon>
        <taxon>Gammaproteobacteria</taxon>
        <taxon>Alteromonadales</taxon>
        <taxon>Psychromonadaceae</taxon>
        <taxon>Corallincola</taxon>
    </lineage>
</organism>
<gene>
    <name evidence="4" type="ORF">EXY25_03400</name>
</gene>
<protein>
    <submittedName>
        <fullName evidence="4">Nitrogen fixation protein NifX</fullName>
    </submittedName>
</protein>
<dbReference type="Proteomes" id="UP000292544">
    <property type="component" value="Unassembled WGS sequence"/>
</dbReference>